<sequence>MEILKALFWPLAIAIPLAACGQLEQPPRPLPSAPYAYLSLAACKHYPANIVECQLEYGTQFGRNRLGPVQQVSRDLKTDPDRSPYQVSSCWPASRIQRELPNFTCRIYRAYSGADSGSVLVKGGTAVKLARILGDREQISNRWKPDQWSRVRD</sequence>
<organism evidence="1 2">
    <name type="scientific">Agrobacterium pusense</name>
    <dbReference type="NCBI Taxonomy" id="648995"/>
    <lineage>
        <taxon>Bacteria</taxon>
        <taxon>Pseudomonadati</taxon>
        <taxon>Pseudomonadota</taxon>
        <taxon>Alphaproteobacteria</taxon>
        <taxon>Hyphomicrobiales</taxon>
        <taxon>Rhizobiaceae</taxon>
        <taxon>Rhizobium/Agrobacterium group</taxon>
        <taxon>Agrobacterium</taxon>
    </lineage>
</organism>
<name>A0AA44EHE6_9HYPH</name>
<dbReference type="EMBL" id="JABRWM010000005">
    <property type="protein sequence ID" value="NRF18320.1"/>
    <property type="molecule type" value="Genomic_DNA"/>
</dbReference>
<geneLocation type="plasmid" evidence="1">
    <name>unnamed5</name>
</geneLocation>
<dbReference type="AlphaFoldDB" id="A0AA44EHE6"/>
<reference evidence="1" key="1">
    <citation type="submission" date="2019-07" db="EMBL/GenBank/DDBJ databases">
        <title>FDA dAtabase for Regulatory Grade micrObial Sequences (FDA-ARGOS): Supporting development and validation of Infectious Disease Dx tests.</title>
        <authorList>
            <person name="Bachman M."/>
            <person name="Young C."/>
            <person name="Tallon L."/>
            <person name="Sadzewicz L."/>
            <person name="Vavikolanu K."/>
            <person name="Mehta A."/>
            <person name="Aluvathingal J."/>
            <person name="Nadendla S."/>
            <person name="Nandy P."/>
            <person name="Geyer C."/>
            <person name="Yan Y."/>
            <person name="Sichtig H."/>
        </authorList>
    </citation>
    <scope>NUCLEOTIDE SEQUENCE</scope>
    <source>
        <strain evidence="1">FDAARGOS_618</strain>
        <plasmid evidence="1">unnamed5</plasmid>
    </source>
</reference>
<dbReference type="RefSeq" id="WP_157951633.1">
    <property type="nucleotide sequence ID" value="NZ_JABRWL010000003.1"/>
</dbReference>
<keyword evidence="1" id="KW-0614">Plasmid</keyword>
<keyword evidence="2" id="KW-1185">Reference proteome</keyword>
<accession>A0AA44EHE6</accession>
<evidence type="ECO:0000313" key="1">
    <source>
        <dbReference type="EMBL" id="NRF18320.1"/>
    </source>
</evidence>
<proteinExistence type="predicted"/>
<evidence type="ECO:0000313" key="2">
    <source>
        <dbReference type="Proteomes" id="UP001155820"/>
    </source>
</evidence>
<comment type="caution">
    <text evidence="1">The sequence shown here is derived from an EMBL/GenBank/DDBJ whole genome shotgun (WGS) entry which is preliminary data.</text>
</comment>
<protein>
    <submittedName>
        <fullName evidence="1">Uncharacterized protein</fullName>
    </submittedName>
</protein>
<dbReference type="Proteomes" id="UP001155820">
    <property type="component" value="Unassembled WGS sequence"/>
</dbReference>
<gene>
    <name evidence="1" type="ORF">FOB26_04205</name>
</gene>